<gene>
    <name evidence="3" type="ORF">MARPU_11005</name>
</gene>
<dbReference type="EMBL" id="CP007031">
    <property type="protein sequence ID" value="AHF04319.1"/>
    <property type="molecule type" value="Genomic_DNA"/>
</dbReference>
<keyword evidence="3" id="KW-0695">RNA-directed DNA polymerase</keyword>
<name>W0E535_MARPU</name>
<dbReference type="InterPro" id="IPR051083">
    <property type="entry name" value="GrpII_Intron_Splice-Mob/Def"/>
</dbReference>
<comment type="similarity">
    <text evidence="1">Belongs to the bacterial reverse transcriptase family.</text>
</comment>
<dbReference type="PANTHER" id="PTHR34047:SF8">
    <property type="entry name" value="PROTEIN YKFC"/>
    <property type="match status" value="1"/>
</dbReference>
<reference evidence="3 4" key="1">
    <citation type="submission" date="2013-12" db="EMBL/GenBank/DDBJ databases">
        <authorList>
            <consortium name="DOE Joint Genome Institute"/>
            <person name="Bryant D.A."/>
            <person name="Huntemann M."/>
            <person name="Han J."/>
            <person name="Chen A."/>
            <person name="Kyrpides N."/>
            <person name="Mavromatis K."/>
            <person name="Markowitz V."/>
            <person name="Palaniappan K."/>
            <person name="Ivanova N."/>
            <person name="Schaumberg A."/>
            <person name="Pati A."/>
            <person name="Liolios K."/>
            <person name="Nordberg H.P."/>
            <person name="Cantor M.N."/>
            <person name="Hua S.X."/>
            <person name="Woyke T."/>
        </authorList>
    </citation>
    <scope>NUCLEOTIDE SEQUENCE [LARGE SCALE GENOMIC DNA]</scope>
    <source>
        <strain evidence="3 4">984</strain>
    </source>
</reference>
<dbReference type="GO" id="GO:0003964">
    <property type="term" value="F:RNA-directed DNA polymerase activity"/>
    <property type="evidence" value="ECO:0007669"/>
    <property type="project" value="UniProtKB-KW"/>
</dbReference>
<dbReference type="OrthoDB" id="9793236at2"/>
<evidence type="ECO:0000313" key="4">
    <source>
        <dbReference type="Proteomes" id="UP000005275"/>
    </source>
</evidence>
<organism evidence="3 4">
    <name type="scientific">Marichromatium purpuratum 984</name>
    <dbReference type="NCBI Taxonomy" id="765910"/>
    <lineage>
        <taxon>Bacteria</taxon>
        <taxon>Pseudomonadati</taxon>
        <taxon>Pseudomonadota</taxon>
        <taxon>Gammaproteobacteria</taxon>
        <taxon>Chromatiales</taxon>
        <taxon>Chromatiaceae</taxon>
        <taxon>Marichromatium</taxon>
    </lineage>
</organism>
<dbReference type="PROSITE" id="PS50878">
    <property type="entry name" value="RT_POL"/>
    <property type="match status" value="1"/>
</dbReference>
<dbReference type="AlphaFoldDB" id="W0E535"/>
<sequence>MKRADGLFARIVAFDNLLAAERLAARGKRDRGSVARFEFHLERELIQLQEELMEGRYRPGTFYSFEVRDPKPRAICAAPFRDRVVHHAVCDVLEPVFERYAIFDSYACRIGKGTHAAIARAQAFARRDAFFLKCDVRRFFASVDHEVLKAQLARHFCEPRLLELLGQIIVHGPPDAPPGKGLPIGNLTSQHFANRYLGELDHFVKERLRVKAYLRYMDDLLLFAPDKPSLHLLLAEIRQFLAERLHLELKDAATLVAPVSEGIPFLGFRIYPRTIRLNQRTRRRFRRQVRTLEAAASQGRIDESELANRAACLFAHVSQADAYRLRRRVSDASITRG</sequence>
<dbReference type="eggNOG" id="COG3344">
    <property type="taxonomic scope" value="Bacteria"/>
</dbReference>
<dbReference type="SUPFAM" id="SSF56672">
    <property type="entry name" value="DNA/RNA polymerases"/>
    <property type="match status" value="1"/>
</dbReference>
<dbReference type="KEGG" id="mpur:MARPU_11005"/>
<evidence type="ECO:0000313" key="3">
    <source>
        <dbReference type="EMBL" id="AHF04319.1"/>
    </source>
</evidence>
<dbReference type="RefSeq" id="WP_005223264.1">
    <property type="nucleotide sequence ID" value="NZ_CP007031.1"/>
</dbReference>
<dbReference type="Pfam" id="PF00078">
    <property type="entry name" value="RVT_1"/>
    <property type="match status" value="1"/>
</dbReference>
<proteinExistence type="inferred from homology"/>
<dbReference type="HOGENOM" id="CLU_013584_0_0_6"/>
<feature type="domain" description="Reverse transcriptase" evidence="2">
    <location>
        <begin position="1"/>
        <end position="270"/>
    </location>
</feature>
<keyword evidence="3" id="KW-0548">Nucleotidyltransferase</keyword>
<dbReference type="InterPro" id="IPR000477">
    <property type="entry name" value="RT_dom"/>
</dbReference>
<accession>W0E535</accession>
<evidence type="ECO:0000256" key="1">
    <source>
        <dbReference type="ARBA" id="ARBA00034120"/>
    </source>
</evidence>
<keyword evidence="4" id="KW-1185">Reference proteome</keyword>
<keyword evidence="3" id="KW-0808">Transferase</keyword>
<dbReference type="STRING" id="765910.MARPU_11005"/>
<dbReference type="InterPro" id="IPR043502">
    <property type="entry name" value="DNA/RNA_pol_sf"/>
</dbReference>
<dbReference type="CDD" id="cd01646">
    <property type="entry name" value="RT_Bac_retron_I"/>
    <property type="match status" value="1"/>
</dbReference>
<protein>
    <submittedName>
        <fullName evidence="3">RNA-directed DNA polymerase</fullName>
    </submittedName>
</protein>
<evidence type="ECO:0000259" key="2">
    <source>
        <dbReference type="PROSITE" id="PS50878"/>
    </source>
</evidence>
<dbReference type="Proteomes" id="UP000005275">
    <property type="component" value="Chromosome"/>
</dbReference>
<dbReference type="PANTHER" id="PTHR34047">
    <property type="entry name" value="NUCLEAR INTRON MATURASE 1, MITOCHONDRIAL-RELATED"/>
    <property type="match status" value="1"/>
</dbReference>